<accession>A0A0N5C8R4</accession>
<sequence length="343" mass="38733">MLSFLIIGIIFKQSALTYSFSGCEPFFNQYNPILPPIRSNFLPCDNMKPQFIPNLPPCPNCNSYQQSYQGIYSQPLISPPIPPLKPIPISVITEGQNQQNPIHIPMYKTIYSNTYPTQLPSTNIFSSNCRECFEKLSILKYLQRTTLPEGDSINEENNLLTKIPKVSTKYETSFKQGLIEQDAYDGTILSNTDSDDKKIVEKVECTVPPNITFYNPPPATSSYPTSECCVGCDDEEECQYHSTYPSNIISDKKFKKIRRLFGSPLVNTDVKCTNKQLKNILSHYIGSDAKSSVKVIQKIADETLLEAHNVICSEGTFYYIARSSSFCQLSIGNVHCYIFRVIP</sequence>
<evidence type="ECO:0000259" key="2">
    <source>
        <dbReference type="Pfam" id="PF04155"/>
    </source>
</evidence>
<protein>
    <submittedName>
        <fullName evidence="4">Ground-like domain-containing protein</fullName>
    </submittedName>
</protein>
<dbReference type="AlphaFoldDB" id="A0A0N5C8R4"/>
<dbReference type="Pfam" id="PF04155">
    <property type="entry name" value="Ground-like"/>
    <property type="match status" value="1"/>
</dbReference>
<reference evidence="4" key="1">
    <citation type="submission" date="2017-02" db="UniProtKB">
        <authorList>
            <consortium name="WormBaseParasite"/>
        </authorList>
    </citation>
    <scope>IDENTIFICATION</scope>
</reference>
<name>A0A0N5C8R4_STREA</name>
<feature type="chain" id="PRO_5005895656" evidence="1">
    <location>
        <begin position="18"/>
        <end position="343"/>
    </location>
</feature>
<feature type="domain" description="Ground-like" evidence="2">
    <location>
        <begin position="269"/>
        <end position="339"/>
    </location>
</feature>
<feature type="signal peptide" evidence="1">
    <location>
        <begin position="1"/>
        <end position="17"/>
    </location>
</feature>
<proteinExistence type="predicted"/>
<keyword evidence="1" id="KW-0732">Signal</keyword>
<dbReference type="Proteomes" id="UP000046392">
    <property type="component" value="Unplaced"/>
</dbReference>
<evidence type="ECO:0000256" key="1">
    <source>
        <dbReference type="SAM" id="SignalP"/>
    </source>
</evidence>
<organism evidence="3 4">
    <name type="scientific">Strongyloides papillosus</name>
    <name type="common">Intestinal threadworm</name>
    <dbReference type="NCBI Taxonomy" id="174720"/>
    <lineage>
        <taxon>Eukaryota</taxon>
        <taxon>Metazoa</taxon>
        <taxon>Ecdysozoa</taxon>
        <taxon>Nematoda</taxon>
        <taxon>Chromadorea</taxon>
        <taxon>Rhabditida</taxon>
        <taxon>Tylenchina</taxon>
        <taxon>Panagrolaimomorpha</taxon>
        <taxon>Strongyloidoidea</taxon>
        <taxon>Strongyloididae</taxon>
        <taxon>Strongyloides</taxon>
    </lineage>
</organism>
<keyword evidence="3" id="KW-1185">Reference proteome</keyword>
<dbReference type="InterPro" id="IPR007284">
    <property type="entry name" value="Ground-like_dom"/>
</dbReference>
<evidence type="ECO:0000313" key="4">
    <source>
        <dbReference type="WBParaSite" id="SPAL_0001430500.1"/>
    </source>
</evidence>
<evidence type="ECO:0000313" key="3">
    <source>
        <dbReference type="Proteomes" id="UP000046392"/>
    </source>
</evidence>
<dbReference type="WBParaSite" id="SPAL_0001430500.1">
    <property type="protein sequence ID" value="SPAL_0001430500.1"/>
    <property type="gene ID" value="SPAL_0001430500"/>
</dbReference>